<evidence type="ECO:0000256" key="14">
    <source>
        <dbReference type="ARBA" id="ARBA00048988"/>
    </source>
</evidence>
<dbReference type="EC" id="5.6.2.4" evidence="13 15"/>
<dbReference type="Pfam" id="PF19833">
    <property type="entry name" value="RecG_dom3_C"/>
    <property type="match status" value="1"/>
</dbReference>
<dbReference type="Gene3D" id="2.40.50.140">
    <property type="entry name" value="Nucleic acid-binding proteins"/>
    <property type="match status" value="1"/>
</dbReference>
<comment type="catalytic activity">
    <reaction evidence="14 15">
        <text>ATP + H2O = ADP + phosphate + H(+)</text>
        <dbReference type="Rhea" id="RHEA:13065"/>
        <dbReference type="ChEBI" id="CHEBI:15377"/>
        <dbReference type="ChEBI" id="CHEBI:15378"/>
        <dbReference type="ChEBI" id="CHEBI:30616"/>
        <dbReference type="ChEBI" id="CHEBI:43474"/>
        <dbReference type="ChEBI" id="CHEBI:456216"/>
        <dbReference type="EC" id="5.6.2.4"/>
    </reaction>
</comment>
<dbReference type="CDD" id="cd17992">
    <property type="entry name" value="DEXHc_RecG"/>
    <property type="match status" value="1"/>
</dbReference>
<comment type="catalytic activity">
    <reaction evidence="12 15">
        <text>Couples ATP hydrolysis with the unwinding of duplex DNA by translocating in the 3'-5' direction.</text>
        <dbReference type="EC" id="5.6.2.4"/>
    </reaction>
</comment>
<evidence type="ECO:0000256" key="4">
    <source>
        <dbReference type="ARBA" id="ARBA00022763"/>
    </source>
</evidence>
<evidence type="ECO:0000313" key="18">
    <source>
        <dbReference type="EMBL" id="EHG25635.1"/>
    </source>
</evidence>
<dbReference type="InterPro" id="IPR014001">
    <property type="entry name" value="Helicase_ATP-bd"/>
</dbReference>
<evidence type="ECO:0000256" key="9">
    <source>
        <dbReference type="ARBA" id="ARBA00023172"/>
    </source>
</evidence>
<evidence type="ECO:0000256" key="6">
    <source>
        <dbReference type="ARBA" id="ARBA00022806"/>
    </source>
</evidence>
<keyword evidence="10 15" id="KW-0234">DNA repair</keyword>
<reference evidence="18 19" key="1">
    <citation type="submission" date="2011-08" db="EMBL/GenBank/DDBJ databases">
        <title>The Genome Sequence of Selenomonas noxia F0398.</title>
        <authorList>
            <consortium name="The Broad Institute Genome Sequencing Platform"/>
            <person name="Earl A."/>
            <person name="Ward D."/>
            <person name="Feldgarden M."/>
            <person name="Gevers D."/>
            <person name="Izard J."/>
            <person name="Ganesan A."/>
            <person name="Blanton J.M."/>
            <person name="Baranova O.V."/>
            <person name="Tanner A.C."/>
            <person name="Dewhirst F.E."/>
            <person name="Young S.K."/>
            <person name="Zeng Q."/>
            <person name="Gargeya S."/>
            <person name="Fitzgerald M."/>
            <person name="Haas B."/>
            <person name="Abouelleil A."/>
            <person name="Alvarado L."/>
            <person name="Arachchi H.M."/>
            <person name="Berlin A."/>
            <person name="Brown A."/>
            <person name="Chapman S.B."/>
            <person name="Chen Z."/>
            <person name="Dunbar C."/>
            <person name="Freedman E."/>
            <person name="Gearin G."/>
            <person name="Gellesch M."/>
            <person name="Goldberg J."/>
            <person name="Griggs A."/>
            <person name="Gujja S."/>
            <person name="Heiman D."/>
            <person name="Howarth C."/>
            <person name="Larson L."/>
            <person name="Lui A."/>
            <person name="MacDonald P.J.P."/>
            <person name="Montmayeur A."/>
            <person name="Murphy C."/>
            <person name="Neiman D."/>
            <person name="Pearson M."/>
            <person name="Priest M."/>
            <person name="Roberts A."/>
            <person name="Saif S."/>
            <person name="Shea T."/>
            <person name="Shenoy N."/>
            <person name="Sisk P."/>
            <person name="Stolte C."/>
            <person name="Sykes S."/>
            <person name="Wortman J."/>
            <person name="Nusbaum C."/>
            <person name="Birren B."/>
        </authorList>
    </citation>
    <scope>NUCLEOTIDE SEQUENCE [LARGE SCALE GENOMIC DNA]</scope>
    <source>
        <strain evidence="18 19">F0398</strain>
    </source>
</reference>
<dbReference type="EMBL" id="ADGH01000003">
    <property type="protein sequence ID" value="EHG25635.1"/>
    <property type="molecule type" value="Genomic_DNA"/>
</dbReference>
<evidence type="ECO:0000256" key="11">
    <source>
        <dbReference type="ARBA" id="ARBA00023235"/>
    </source>
</evidence>
<dbReference type="Pfam" id="PF00271">
    <property type="entry name" value="Helicase_C"/>
    <property type="match status" value="1"/>
</dbReference>
<evidence type="ECO:0000256" key="3">
    <source>
        <dbReference type="ARBA" id="ARBA00022741"/>
    </source>
</evidence>
<evidence type="ECO:0000256" key="2">
    <source>
        <dbReference type="ARBA" id="ARBA00017846"/>
    </source>
</evidence>
<comment type="caution">
    <text evidence="18">The sequence shown here is derived from an EMBL/GenBank/DDBJ whole genome shotgun (WGS) entry which is preliminary data.</text>
</comment>
<dbReference type="Pfam" id="PF17191">
    <property type="entry name" value="RecG_wedge"/>
    <property type="match status" value="1"/>
</dbReference>
<keyword evidence="9 15" id="KW-0233">DNA recombination</keyword>
<keyword evidence="4 15" id="KW-0227">DNA damage</keyword>
<evidence type="ECO:0000256" key="5">
    <source>
        <dbReference type="ARBA" id="ARBA00022801"/>
    </source>
</evidence>
<feature type="domain" description="Helicase ATP-binding" evidence="16">
    <location>
        <begin position="280"/>
        <end position="442"/>
    </location>
</feature>
<dbReference type="InterPro" id="IPR011545">
    <property type="entry name" value="DEAD/DEAH_box_helicase_dom"/>
</dbReference>
<evidence type="ECO:0000256" key="10">
    <source>
        <dbReference type="ARBA" id="ARBA00023204"/>
    </source>
</evidence>
<dbReference type="InterPro" id="IPR045562">
    <property type="entry name" value="RecG_dom3_C"/>
</dbReference>
<dbReference type="InterPro" id="IPR047112">
    <property type="entry name" value="RecG/Mfd"/>
</dbReference>
<dbReference type="NCBIfam" id="NF008168">
    <property type="entry name" value="PRK10917.2-2"/>
    <property type="match status" value="1"/>
</dbReference>
<dbReference type="NCBIfam" id="NF008165">
    <property type="entry name" value="PRK10917.1-3"/>
    <property type="match status" value="1"/>
</dbReference>
<dbReference type="Pfam" id="PF00270">
    <property type="entry name" value="DEAD"/>
    <property type="match status" value="1"/>
</dbReference>
<dbReference type="SMART" id="SM00490">
    <property type="entry name" value="HELICc"/>
    <property type="match status" value="1"/>
</dbReference>
<organism evidence="18 19">
    <name type="scientific">Selenomonas noxia F0398</name>
    <dbReference type="NCBI Taxonomy" id="702437"/>
    <lineage>
        <taxon>Bacteria</taxon>
        <taxon>Bacillati</taxon>
        <taxon>Bacillota</taxon>
        <taxon>Negativicutes</taxon>
        <taxon>Selenomonadales</taxon>
        <taxon>Selenomonadaceae</taxon>
        <taxon>Selenomonas</taxon>
    </lineage>
</organism>
<dbReference type="SMART" id="SM00487">
    <property type="entry name" value="DEXDc"/>
    <property type="match status" value="1"/>
</dbReference>
<evidence type="ECO:0000313" key="19">
    <source>
        <dbReference type="Proteomes" id="UP000003175"/>
    </source>
</evidence>
<keyword evidence="8" id="KW-0238">DNA-binding</keyword>
<comment type="function">
    <text evidence="15">Plays a critical role in recombination and DNA repair. Helps process Holliday junction intermediates to mature products by catalyzing branch migration. Has replication fork regression activity, unwinds stalled or blocked replication forks to make a HJ that can be resolved. Has a DNA unwinding activity characteristic of a DNA helicase with 3'-5' polarity.</text>
</comment>
<protein>
    <recommendedName>
        <fullName evidence="2 15">ATP-dependent DNA helicase RecG</fullName>
        <ecNumber evidence="13 15">5.6.2.4</ecNumber>
    </recommendedName>
</protein>
<comment type="similarity">
    <text evidence="1 15">Belongs to the helicase family. RecG subfamily.</text>
</comment>
<dbReference type="Proteomes" id="UP000003175">
    <property type="component" value="Unassembled WGS sequence"/>
</dbReference>
<evidence type="ECO:0000256" key="7">
    <source>
        <dbReference type="ARBA" id="ARBA00022840"/>
    </source>
</evidence>
<dbReference type="InterPro" id="IPR004609">
    <property type="entry name" value="ATP-dep_DNA_helicase_RecG"/>
</dbReference>
<evidence type="ECO:0000256" key="15">
    <source>
        <dbReference type="RuleBase" id="RU363016"/>
    </source>
</evidence>
<dbReference type="Gene3D" id="3.40.50.300">
    <property type="entry name" value="P-loop containing nucleotide triphosphate hydrolases"/>
    <property type="match status" value="2"/>
</dbReference>
<proteinExistence type="inferred from homology"/>
<keyword evidence="7 15" id="KW-0067">ATP-binding</keyword>
<dbReference type="CDD" id="cd04488">
    <property type="entry name" value="RecG_wedge_OBF"/>
    <property type="match status" value="1"/>
</dbReference>
<dbReference type="GO" id="GO:0004386">
    <property type="term" value="F:helicase activity"/>
    <property type="evidence" value="ECO:0007669"/>
    <property type="project" value="UniProtKB-KW"/>
</dbReference>
<name>A0ABN0DRM0_9FIRM</name>
<evidence type="ECO:0000259" key="17">
    <source>
        <dbReference type="PROSITE" id="PS51194"/>
    </source>
</evidence>
<dbReference type="InterPro" id="IPR012340">
    <property type="entry name" value="NA-bd_OB-fold"/>
</dbReference>
<dbReference type="PROSITE" id="PS51192">
    <property type="entry name" value="HELICASE_ATP_BIND_1"/>
    <property type="match status" value="1"/>
</dbReference>
<keyword evidence="3 15" id="KW-0547">Nucleotide-binding</keyword>
<dbReference type="InterPro" id="IPR001650">
    <property type="entry name" value="Helicase_C-like"/>
</dbReference>
<feature type="domain" description="Helicase C-terminal" evidence="17">
    <location>
        <begin position="464"/>
        <end position="620"/>
    </location>
</feature>
<evidence type="ECO:0000256" key="1">
    <source>
        <dbReference type="ARBA" id="ARBA00007504"/>
    </source>
</evidence>
<accession>A0ABN0DRM0</accession>
<dbReference type="InterPro" id="IPR033454">
    <property type="entry name" value="RecG_wedge"/>
</dbReference>
<dbReference type="SUPFAM" id="SSF50249">
    <property type="entry name" value="Nucleic acid-binding proteins"/>
    <property type="match status" value="1"/>
</dbReference>
<dbReference type="PROSITE" id="PS51194">
    <property type="entry name" value="HELICASE_CTER"/>
    <property type="match status" value="1"/>
</dbReference>
<dbReference type="NCBIfam" id="TIGR00643">
    <property type="entry name" value="recG"/>
    <property type="match status" value="1"/>
</dbReference>
<evidence type="ECO:0000256" key="8">
    <source>
        <dbReference type="ARBA" id="ARBA00023125"/>
    </source>
</evidence>
<evidence type="ECO:0000256" key="12">
    <source>
        <dbReference type="ARBA" id="ARBA00034617"/>
    </source>
</evidence>
<dbReference type="InterPro" id="IPR027417">
    <property type="entry name" value="P-loop_NTPase"/>
</dbReference>
<dbReference type="PANTHER" id="PTHR47964:SF1">
    <property type="entry name" value="ATP-DEPENDENT DNA HELICASE HOMOLOG RECG, CHLOROPLASTIC"/>
    <property type="match status" value="1"/>
</dbReference>
<keyword evidence="11" id="KW-0413">Isomerase</keyword>
<keyword evidence="5 15" id="KW-0378">Hydrolase</keyword>
<keyword evidence="6 15" id="KW-0347">Helicase</keyword>
<gene>
    <name evidence="18" type="ORF">HMPREF9432_00136</name>
</gene>
<dbReference type="SUPFAM" id="SSF52540">
    <property type="entry name" value="P-loop containing nucleoside triphosphate hydrolases"/>
    <property type="match status" value="2"/>
</dbReference>
<evidence type="ECO:0000259" key="16">
    <source>
        <dbReference type="PROSITE" id="PS51192"/>
    </source>
</evidence>
<evidence type="ECO:0000256" key="13">
    <source>
        <dbReference type="ARBA" id="ARBA00034808"/>
    </source>
</evidence>
<dbReference type="PANTHER" id="PTHR47964">
    <property type="entry name" value="ATP-DEPENDENT DNA HELICASE HOMOLOG RECG, CHLOROPLASTIC"/>
    <property type="match status" value="1"/>
</dbReference>
<sequence>MELTDSISKVRGVGVKKSAAFARLGIRTVYDLLTYYPRAYEDQSSITRIADLRAGIRATVLGVIQQVTDRQTRRRGFTVLTALIGDGTGYMQAVWFNQRFLKSKLREGRRILLTGKTDYAYNGGGQLALSQITSFELLGARDHAESLLGILPIYAATEGLPQKQLRQMMEYALAQSADKLTETLPPRIRQEYDLIGRADAFRRIHFPKREEELRAARRRLAFEELYLIQCGLLALKKRTAEEQEGIAHRPNGALAARVLEALPFELTEDQAKVWGEIARDMESPLPMRRLVQGDVGSGKTAVALLALVKTTENGYQGALMAPTEILARQHYDYLQTLLTPLGIRVGFLSGRLTKKERAEIDAALAAHTVDIIVGTHALIQDHVAFDALGLVVTDEQHRFGVAQRTALEKKSGGTPDVLVMTATPIPRTMTLTVYGDLDVSRIEHLPPGRRPIRTFLRDETARGKIYAFVRREIESGRQAYVVCPLIEASEESDLPSAEEVYEELSRSIFRGIACGLLHGRMKSAEKEEVMNGFYANRIKLLVSTTVIEVGVNVPNASILVVEHAERFGLAQLHQLRGRVGRGSYDSYCILIAGRSAAPQERLQVIEQTSDGFRLAEEDLRLRGPGQFFGAMQHGLGDLKIADVLADMDLLLLARRAALATVDDPEAFAFVLPTIMRQYRQQFEHIREI</sequence>
<keyword evidence="19" id="KW-1185">Reference proteome</keyword>